<feature type="domain" description="Aminotransferase class I/classII large" evidence="1">
    <location>
        <begin position="83"/>
        <end position="355"/>
    </location>
</feature>
<gene>
    <name evidence="2" type="ORF">LF41_319</name>
</gene>
<evidence type="ECO:0000313" key="3">
    <source>
        <dbReference type="Proteomes" id="UP000030518"/>
    </source>
</evidence>
<dbReference type="GO" id="GO:0030170">
    <property type="term" value="F:pyridoxal phosphate binding"/>
    <property type="evidence" value="ECO:0007669"/>
    <property type="project" value="InterPro"/>
</dbReference>
<dbReference type="Proteomes" id="UP000030518">
    <property type="component" value="Unassembled WGS sequence"/>
</dbReference>
<evidence type="ECO:0000259" key="1">
    <source>
        <dbReference type="Pfam" id="PF00155"/>
    </source>
</evidence>
<dbReference type="SUPFAM" id="SSF53383">
    <property type="entry name" value="PLP-dependent transferases"/>
    <property type="match status" value="1"/>
</dbReference>
<protein>
    <submittedName>
        <fullName evidence="2">Transcriptional regulator</fullName>
    </submittedName>
</protein>
<evidence type="ECO:0000313" key="2">
    <source>
        <dbReference type="EMBL" id="KGQ18786.1"/>
    </source>
</evidence>
<reference evidence="2 3" key="1">
    <citation type="submission" date="2014-09" db="EMBL/GenBank/DDBJ databases">
        <title>Genome sequences of Lysobacter dokdonensis DS-58.</title>
        <authorList>
            <person name="Kim J.F."/>
            <person name="Kwak M.-J."/>
        </authorList>
    </citation>
    <scope>NUCLEOTIDE SEQUENCE [LARGE SCALE GENOMIC DNA]</scope>
    <source>
        <strain evidence="2 3">DS-58</strain>
    </source>
</reference>
<proteinExistence type="predicted"/>
<dbReference type="PANTHER" id="PTHR46577">
    <property type="entry name" value="HTH-TYPE TRANSCRIPTIONAL REGULATORY PROTEIN GABR"/>
    <property type="match status" value="1"/>
</dbReference>
<dbReference type="STRING" id="1300345.LF41_319"/>
<dbReference type="AlphaFoldDB" id="A0A0A2WF10"/>
<dbReference type="CDD" id="cd00609">
    <property type="entry name" value="AAT_like"/>
    <property type="match status" value="1"/>
</dbReference>
<name>A0A0A2WF10_9GAMM</name>
<dbReference type="InterPro" id="IPR015421">
    <property type="entry name" value="PyrdxlP-dep_Trfase_major"/>
</dbReference>
<dbReference type="eggNOG" id="COG1167">
    <property type="taxonomic scope" value="Bacteria"/>
</dbReference>
<accession>A0A0A2WF10</accession>
<dbReference type="Gene3D" id="3.40.640.10">
    <property type="entry name" value="Type I PLP-dependent aspartate aminotransferase-like (Major domain)"/>
    <property type="match status" value="1"/>
</dbReference>
<dbReference type="PATRIC" id="fig|1300345.3.peg.1995"/>
<dbReference type="InterPro" id="IPR004839">
    <property type="entry name" value="Aminotransferase_I/II_large"/>
</dbReference>
<sequence>MIEMRAASGIFVAEGAMRATQRAVAPAGELAPQSRYARRAREFHDHATLPSHKIPGVRYSFDVSTPSTNPVLTTAWGRALSKAAAYTSPFNADAQGVPVLREAICELLMRRRGVVATPDDVLVVGGTQQAMSLSARVLVDEGEDVAIEEPQYFAIRQVLQAHGARVAGVPVDAHGLRCDLLPAQAPRMVCVTPSHQFPSGAIMSMARRRALLDYAEQHGCWVFEDDYDGEFRYGTPALPPLRSLDNGHRVIYVGTFSKSMFPALRLGYMVMPPQLRRDLVAAKWLHDFGSPAIEQVALANFIADGSFDRHMRRSSEALEARRNALIDGLRRQAGDRIEIADSHAGMHLLVWLRGRTRADGKRFREIARRRGLGIAPVDPEYIDPPDRAGLLFKFAAVSLQDIRDAIPIFVRCLDALEETELDLASPA</sequence>
<dbReference type="InterPro" id="IPR051446">
    <property type="entry name" value="HTH_trans_reg/aminotransferase"/>
</dbReference>
<dbReference type="InterPro" id="IPR015424">
    <property type="entry name" value="PyrdxlP-dep_Trfase"/>
</dbReference>
<dbReference type="Pfam" id="PF00155">
    <property type="entry name" value="Aminotran_1_2"/>
    <property type="match status" value="1"/>
</dbReference>
<dbReference type="PANTHER" id="PTHR46577:SF1">
    <property type="entry name" value="HTH-TYPE TRANSCRIPTIONAL REGULATORY PROTEIN GABR"/>
    <property type="match status" value="1"/>
</dbReference>
<keyword evidence="3" id="KW-1185">Reference proteome</keyword>
<comment type="caution">
    <text evidence="2">The sequence shown here is derived from an EMBL/GenBank/DDBJ whole genome shotgun (WGS) entry which is preliminary data.</text>
</comment>
<dbReference type="EMBL" id="JRKJ01000016">
    <property type="protein sequence ID" value="KGQ18786.1"/>
    <property type="molecule type" value="Genomic_DNA"/>
</dbReference>
<organism evidence="2 3">
    <name type="scientific">Lysobacter dokdonensis DS-58</name>
    <dbReference type="NCBI Taxonomy" id="1300345"/>
    <lineage>
        <taxon>Bacteria</taxon>
        <taxon>Pseudomonadati</taxon>
        <taxon>Pseudomonadota</taxon>
        <taxon>Gammaproteobacteria</taxon>
        <taxon>Lysobacterales</taxon>
        <taxon>Lysobacteraceae</taxon>
        <taxon>Noviluteimonas</taxon>
    </lineage>
</organism>